<accession>A0ABX9E0T6</accession>
<comment type="caution">
    <text evidence="1">The sequence shown here is derived from an EMBL/GenBank/DDBJ whole genome shotgun (WGS) entry which is preliminary data.</text>
</comment>
<dbReference type="EMBL" id="QLTT01000009">
    <property type="protein sequence ID" value="RAS61922.1"/>
    <property type="molecule type" value="Genomic_DNA"/>
</dbReference>
<reference evidence="1 2" key="1">
    <citation type="submission" date="2018-06" db="EMBL/GenBank/DDBJ databases">
        <title>Genomic Encyclopedia of Type Strains, Phase IV (KMG-IV): sequencing the most valuable type-strain genomes for metagenomic binning, comparative biology and taxonomic classification.</title>
        <authorList>
            <person name="Goeker M."/>
        </authorList>
    </citation>
    <scope>NUCLEOTIDE SEQUENCE [LARGE SCALE GENOMIC DNA]</scope>
    <source>
        <strain evidence="1 2">DSM 45479</strain>
    </source>
</reference>
<dbReference type="Proteomes" id="UP000248714">
    <property type="component" value="Unassembled WGS sequence"/>
</dbReference>
<sequence length="229" mass="25170">MRGVFICCRWSPFHIGLQVQFSGLFGGSNVFLDGTGGHLGGRYPDRPRRRLGRSAVVIGVVHAGCVRDFDDGLVRDVRDGRGGVCEEIEGAFTKGRTIIRLLNGTPMSTATPAATDLPRSIRGFAHLQVHTIQDGHGFGALLDEVDAPATSATRPSERCPDSAGRPSSRCHKIMVIFAAPMRKRAREQREKAANMQVRTAVMRGLKPSSRRSPTCPPLDVAWRWRAWNR</sequence>
<name>A0ABX9E0T6_9PSEU</name>
<protein>
    <submittedName>
        <fullName evidence="1">Uncharacterized protein</fullName>
    </submittedName>
</protein>
<evidence type="ECO:0000313" key="2">
    <source>
        <dbReference type="Proteomes" id="UP000248714"/>
    </source>
</evidence>
<organism evidence="1 2">
    <name type="scientific">Lentzea atacamensis</name>
    <dbReference type="NCBI Taxonomy" id="531938"/>
    <lineage>
        <taxon>Bacteria</taxon>
        <taxon>Bacillati</taxon>
        <taxon>Actinomycetota</taxon>
        <taxon>Actinomycetes</taxon>
        <taxon>Pseudonocardiales</taxon>
        <taxon>Pseudonocardiaceae</taxon>
        <taxon>Lentzea</taxon>
    </lineage>
</organism>
<gene>
    <name evidence="1" type="ORF">C8D87_109369</name>
</gene>
<evidence type="ECO:0000313" key="1">
    <source>
        <dbReference type="EMBL" id="RAS61922.1"/>
    </source>
</evidence>
<keyword evidence="2" id="KW-1185">Reference proteome</keyword>
<proteinExistence type="predicted"/>